<keyword evidence="3" id="KW-1185">Reference proteome</keyword>
<dbReference type="InParanoid" id="A0A2J6TW50"/>
<evidence type="ECO:0000256" key="1">
    <source>
        <dbReference type="SAM" id="MobiDB-lite"/>
    </source>
</evidence>
<dbReference type="RefSeq" id="XP_024744115.1">
    <property type="nucleotide sequence ID" value="XM_024882279.1"/>
</dbReference>
<dbReference type="GeneID" id="36590356"/>
<sequence length="422" mass="47089">MSSSRTAIPPHQHLTSLMYALPVRRLKEILSHVFPDETLGPVEELKTTQLSRLYSLTMSDDRKLMLSFAPSLSVHLLRHEAAILSSEAKLAYFVTESDQRLESQEPNLTEADQVPKHAGLSALIPKLLKHSPNNREMAYPYSIFELTTGVPLSTVAIYLSLPERRLIDKQIGLMARALASFISPSGGFGSVNRVLPVPFMKPAPTSTALETMGSMSWSDAFHGLLEGVLRDGEDKAVLLPYEVIRAHYKRLSYHLDSVLVPRLLVLDIGNDRNVMVERGLDEEGSLQPSAEGVRLAGLRSWSQGIFGDALLADCFDDPSEVCLEGWREGGEDIIEDEDNARVRMLLYRCFRAVVTIVTEYYRPQSDSSRRELEGRRKLTSALGEIEKLGTTVSDTPKRRRSVADDVGPKRQRPRLESMSISS</sequence>
<feature type="region of interest" description="Disordered" evidence="1">
    <location>
        <begin position="389"/>
        <end position="422"/>
    </location>
</feature>
<accession>A0A2J6TW50</accession>
<evidence type="ECO:0000313" key="3">
    <source>
        <dbReference type="Proteomes" id="UP000235371"/>
    </source>
</evidence>
<evidence type="ECO:0000313" key="2">
    <source>
        <dbReference type="EMBL" id="PMD67211.1"/>
    </source>
</evidence>
<dbReference type="OrthoDB" id="5210591at2759"/>
<gene>
    <name evidence="2" type="ORF">K444DRAFT_623409</name>
</gene>
<dbReference type="EMBL" id="KZ613740">
    <property type="protein sequence ID" value="PMD67211.1"/>
    <property type="molecule type" value="Genomic_DNA"/>
</dbReference>
<reference evidence="2 3" key="1">
    <citation type="submission" date="2016-04" db="EMBL/GenBank/DDBJ databases">
        <title>A degradative enzymes factory behind the ericoid mycorrhizal symbiosis.</title>
        <authorList>
            <consortium name="DOE Joint Genome Institute"/>
            <person name="Martino E."/>
            <person name="Morin E."/>
            <person name="Grelet G."/>
            <person name="Kuo A."/>
            <person name="Kohler A."/>
            <person name="Daghino S."/>
            <person name="Barry K."/>
            <person name="Choi C."/>
            <person name="Cichocki N."/>
            <person name="Clum A."/>
            <person name="Copeland A."/>
            <person name="Hainaut M."/>
            <person name="Haridas S."/>
            <person name="Labutti K."/>
            <person name="Lindquist E."/>
            <person name="Lipzen A."/>
            <person name="Khouja H.-R."/>
            <person name="Murat C."/>
            <person name="Ohm R."/>
            <person name="Olson A."/>
            <person name="Spatafora J."/>
            <person name="Veneault-Fourrey C."/>
            <person name="Henrissat B."/>
            <person name="Grigoriev I."/>
            <person name="Martin F."/>
            <person name="Perotto S."/>
        </authorList>
    </citation>
    <scope>NUCLEOTIDE SEQUENCE [LARGE SCALE GENOMIC DNA]</scope>
    <source>
        <strain evidence="2 3">E</strain>
    </source>
</reference>
<evidence type="ECO:0008006" key="4">
    <source>
        <dbReference type="Google" id="ProtNLM"/>
    </source>
</evidence>
<dbReference type="AlphaFoldDB" id="A0A2J6TW50"/>
<proteinExistence type="predicted"/>
<name>A0A2J6TW50_9HELO</name>
<organism evidence="2 3">
    <name type="scientific">Hyaloscypha bicolor E</name>
    <dbReference type="NCBI Taxonomy" id="1095630"/>
    <lineage>
        <taxon>Eukaryota</taxon>
        <taxon>Fungi</taxon>
        <taxon>Dikarya</taxon>
        <taxon>Ascomycota</taxon>
        <taxon>Pezizomycotina</taxon>
        <taxon>Leotiomycetes</taxon>
        <taxon>Helotiales</taxon>
        <taxon>Hyaloscyphaceae</taxon>
        <taxon>Hyaloscypha</taxon>
        <taxon>Hyaloscypha bicolor</taxon>
    </lineage>
</organism>
<protein>
    <recommendedName>
        <fullName evidence="4">Aminoglycoside phosphotransferase domain-containing protein</fullName>
    </recommendedName>
</protein>
<dbReference type="Proteomes" id="UP000235371">
    <property type="component" value="Unassembled WGS sequence"/>
</dbReference>